<dbReference type="OrthoDB" id="4829274at2"/>
<organism evidence="1 2">
    <name type="scientific">Aliiroseovarius pelagivivens</name>
    <dbReference type="NCBI Taxonomy" id="1639690"/>
    <lineage>
        <taxon>Bacteria</taxon>
        <taxon>Pseudomonadati</taxon>
        <taxon>Pseudomonadota</taxon>
        <taxon>Alphaproteobacteria</taxon>
        <taxon>Rhodobacterales</taxon>
        <taxon>Paracoccaceae</taxon>
        <taxon>Aliiroseovarius</taxon>
    </lineage>
</organism>
<dbReference type="EMBL" id="OMOI01000001">
    <property type="protein sequence ID" value="SPF76970.1"/>
    <property type="molecule type" value="Genomic_DNA"/>
</dbReference>
<evidence type="ECO:0000313" key="1">
    <source>
        <dbReference type="EMBL" id="SPF76970.1"/>
    </source>
</evidence>
<accession>A0A2R8ALU3</accession>
<dbReference type="InterPro" id="IPR040547">
    <property type="entry name" value="CdiI"/>
</dbReference>
<reference evidence="1 2" key="1">
    <citation type="submission" date="2018-03" db="EMBL/GenBank/DDBJ databases">
        <authorList>
            <person name="Keele B.F."/>
        </authorList>
    </citation>
    <scope>NUCLEOTIDE SEQUENCE [LARGE SCALE GENOMIC DNA]</scope>
    <source>
        <strain evidence="1 2">CECT 8811</strain>
    </source>
</reference>
<sequence length="143" mass="16589">MKPHDTSESINQFLERESNLPPYETFLIECCERACMKPLRDLTPSDIVALLRNEPDALTYLVPKALEILSNNPVIFGRQMEGDLFAQVLRVPKEYWRTHEEDWSLAYLLITNLEEAVGQIWPVKDAFLSIEERAAEPTRRIKT</sequence>
<dbReference type="AlphaFoldDB" id="A0A2R8ALU3"/>
<dbReference type="Pfam" id="PF18616">
    <property type="entry name" value="CdiI_3"/>
    <property type="match status" value="1"/>
</dbReference>
<proteinExistence type="predicted"/>
<protein>
    <submittedName>
        <fullName evidence="1">Uncharacterized protein</fullName>
    </submittedName>
</protein>
<keyword evidence="2" id="KW-1185">Reference proteome</keyword>
<name>A0A2R8ALU3_9RHOB</name>
<dbReference type="Proteomes" id="UP000244911">
    <property type="component" value="Unassembled WGS sequence"/>
</dbReference>
<dbReference type="RefSeq" id="WP_108856934.1">
    <property type="nucleotide sequence ID" value="NZ_OMOI01000001.1"/>
</dbReference>
<evidence type="ECO:0000313" key="2">
    <source>
        <dbReference type="Proteomes" id="UP000244911"/>
    </source>
</evidence>
<gene>
    <name evidence="1" type="ORF">ALP8811_01987</name>
</gene>